<keyword evidence="1" id="KW-0902">Two-component regulatory system</keyword>
<evidence type="ECO:0000259" key="4">
    <source>
        <dbReference type="PROSITE" id="PS50930"/>
    </source>
</evidence>
<dbReference type="Pfam" id="PF04397">
    <property type="entry name" value="LytTR"/>
    <property type="match status" value="1"/>
</dbReference>
<dbReference type="PROSITE" id="PS50110">
    <property type="entry name" value="RESPONSE_REGULATORY"/>
    <property type="match status" value="1"/>
</dbReference>
<dbReference type="eggNOG" id="COG3279">
    <property type="taxonomic scope" value="Bacteria"/>
</dbReference>
<dbReference type="InterPro" id="IPR001789">
    <property type="entry name" value="Sig_transdc_resp-reg_receiver"/>
</dbReference>
<reference evidence="5 6" key="1">
    <citation type="submission" date="2012-09" db="EMBL/GenBank/DDBJ databases">
        <title>Genome Sequence of alkane-degrading Bacterium Alcanivorax sp. 19-m-6.</title>
        <authorList>
            <person name="Lai Q."/>
            <person name="Shao Z."/>
        </authorList>
    </citation>
    <scope>NUCLEOTIDE SEQUENCE [LARGE SCALE GENOMIC DNA]</scope>
    <source>
        <strain evidence="5 6">19-m-6</strain>
    </source>
</reference>
<dbReference type="Gene3D" id="3.40.50.2300">
    <property type="match status" value="1"/>
</dbReference>
<dbReference type="SMART" id="SM00850">
    <property type="entry name" value="LytTR"/>
    <property type="match status" value="1"/>
</dbReference>
<dbReference type="OrthoDB" id="236568at2"/>
<dbReference type="EMBL" id="ARXV01000016">
    <property type="protein sequence ID" value="KGD63520.1"/>
    <property type="molecule type" value="Genomic_DNA"/>
</dbReference>
<dbReference type="PANTHER" id="PTHR37299:SF1">
    <property type="entry name" value="STAGE 0 SPORULATION PROTEIN A HOMOLOG"/>
    <property type="match status" value="1"/>
</dbReference>
<dbReference type="PATRIC" id="fig|1177154.3.peg.3198"/>
<evidence type="ECO:0000313" key="6">
    <source>
        <dbReference type="Proteomes" id="UP000029444"/>
    </source>
</evidence>
<evidence type="ECO:0000256" key="1">
    <source>
        <dbReference type="ARBA" id="ARBA00023012"/>
    </source>
</evidence>
<dbReference type="GO" id="GO:0003677">
    <property type="term" value="F:DNA binding"/>
    <property type="evidence" value="ECO:0007669"/>
    <property type="project" value="InterPro"/>
</dbReference>
<dbReference type="Gene3D" id="2.40.50.1020">
    <property type="entry name" value="LytTr DNA-binding domain"/>
    <property type="match status" value="1"/>
</dbReference>
<accession>A0A095ULX6</accession>
<evidence type="ECO:0000313" key="5">
    <source>
        <dbReference type="EMBL" id="KGD63520.1"/>
    </source>
</evidence>
<dbReference type="SMART" id="SM00448">
    <property type="entry name" value="REC"/>
    <property type="match status" value="1"/>
</dbReference>
<gene>
    <name evidence="5" type="ORF">Y5S_03156</name>
</gene>
<feature type="domain" description="Response regulatory" evidence="3">
    <location>
        <begin position="2"/>
        <end position="116"/>
    </location>
</feature>
<dbReference type="RefSeq" id="WP_035234429.1">
    <property type="nucleotide sequence ID" value="NZ_ARXV01000016.1"/>
</dbReference>
<evidence type="ECO:0000256" key="2">
    <source>
        <dbReference type="PROSITE-ProRule" id="PRU00169"/>
    </source>
</evidence>
<dbReference type="STRING" id="1177154.Y5S_03156"/>
<organism evidence="5 6">
    <name type="scientific">Alcanivorax nanhaiticus</name>
    <dbReference type="NCBI Taxonomy" id="1177154"/>
    <lineage>
        <taxon>Bacteria</taxon>
        <taxon>Pseudomonadati</taxon>
        <taxon>Pseudomonadota</taxon>
        <taxon>Gammaproteobacteria</taxon>
        <taxon>Oceanospirillales</taxon>
        <taxon>Alcanivoracaceae</taxon>
        <taxon>Alcanivorax</taxon>
    </lineage>
</organism>
<dbReference type="InterPro" id="IPR007492">
    <property type="entry name" value="LytTR_DNA-bd_dom"/>
</dbReference>
<dbReference type="Pfam" id="PF00072">
    <property type="entry name" value="Response_reg"/>
    <property type="match status" value="1"/>
</dbReference>
<name>A0A095ULX6_9GAMM</name>
<sequence length="246" mass="28067">MRVLVCDDEQLARDRLKRLVEKADNVEVVAEAANGREAIEQTQEHRPDVVLMDIRMPEMDGMEAAEHLSKIDNPPAIIFCTAYDEHALQAFKVHAVDYLLKPVSLSDLEMALSKARTLNRVQLAELGKEVSEEKPRRRGHISARTHRGLELVPVDEVRYFLADQKYVTVCFSEGEVLIDETLKDLETEFGEQFVRIHRNALVALRYIEGMELATAGHHQVRLRGIEERLTVSRRHVAGLRKVLQSL</sequence>
<feature type="domain" description="HTH LytTR-type" evidence="4">
    <location>
        <begin position="141"/>
        <end position="245"/>
    </location>
</feature>
<comment type="caution">
    <text evidence="5">The sequence shown here is derived from an EMBL/GenBank/DDBJ whole genome shotgun (WGS) entry which is preliminary data.</text>
</comment>
<dbReference type="PANTHER" id="PTHR37299">
    <property type="entry name" value="TRANSCRIPTIONAL REGULATOR-RELATED"/>
    <property type="match status" value="1"/>
</dbReference>
<evidence type="ECO:0000259" key="3">
    <source>
        <dbReference type="PROSITE" id="PS50110"/>
    </source>
</evidence>
<keyword evidence="2" id="KW-0597">Phosphoprotein</keyword>
<proteinExistence type="predicted"/>
<dbReference type="PROSITE" id="PS50930">
    <property type="entry name" value="HTH_LYTTR"/>
    <property type="match status" value="1"/>
</dbReference>
<dbReference type="SUPFAM" id="SSF52172">
    <property type="entry name" value="CheY-like"/>
    <property type="match status" value="1"/>
</dbReference>
<dbReference type="InterPro" id="IPR046947">
    <property type="entry name" value="LytR-like"/>
</dbReference>
<dbReference type="AlphaFoldDB" id="A0A095ULX6"/>
<feature type="modified residue" description="4-aspartylphosphate" evidence="2">
    <location>
        <position position="53"/>
    </location>
</feature>
<dbReference type="InterPro" id="IPR011006">
    <property type="entry name" value="CheY-like_superfamily"/>
</dbReference>
<dbReference type="GO" id="GO:0000156">
    <property type="term" value="F:phosphorelay response regulator activity"/>
    <property type="evidence" value="ECO:0007669"/>
    <property type="project" value="InterPro"/>
</dbReference>
<dbReference type="Proteomes" id="UP000029444">
    <property type="component" value="Unassembled WGS sequence"/>
</dbReference>
<protein>
    <submittedName>
        <fullName evidence="5">Alginate biosynthesis regulator</fullName>
    </submittedName>
</protein>
<keyword evidence="6" id="KW-1185">Reference proteome</keyword>